<organism evidence="2 3">
    <name type="scientific">Streptococcus saliviloxodontae</name>
    <dbReference type="NCBI Taxonomy" id="1349416"/>
    <lineage>
        <taxon>Bacteria</taxon>
        <taxon>Bacillati</taxon>
        <taxon>Bacillota</taxon>
        <taxon>Bacilli</taxon>
        <taxon>Lactobacillales</taxon>
        <taxon>Streptococcaceae</taxon>
        <taxon>Streptococcus</taxon>
    </lineage>
</organism>
<evidence type="ECO:0000313" key="3">
    <source>
        <dbReference type="Proteomes" id="UP000809081"/>
    </source>
</evidence>
<dbReference type="RefSeq" id="WP_205017571.1">
    <property type="nucleotide sequence ID" value="NZ_JAFBEI010000032.1"/>
</dbReference>
<feature type="transmembrane region" description="Helical" evidence="1">
    <location>
        <begin position="34"/>
        <end position="56"/>
    </location>
</feature>
<dbReference type="PANTHER" id="PTHR36111:SF2">
    <property type="entry name" value="INNER MEMBRANE PROTEIN"/>
    <property type="match status" value="1"/>
</dbReference>
<comment type="caution">
    <text evidence="2">The sequence shown here is derived from an EMBL/GenBank/DDBJ whole genome shotgun (WGS) entry which is preliminary data.</text>
</comment>
<keyword evidence="1" id="KW-0812">Transmembrane</keyword>
<keyword evidence="1" id="KW-0472">Membrane</keyword>
<accession>A0ABS2PMQ3</accession>
<dbReference type="InterPro" id="IPR007563">
    <property type="entry name" value="DUF554"/>
</dbReference>
<reference evidence="2 3" key="1">
    <citation type="submission" date="2021-01" db="EMBL/GenBank/DDBJ databases">
        <title>Genomic Encyclopedia of Type Strains, Phase IV (KMG-IV): sequencing the most valuable type-strain genomes for metagenomic binning, comparative biology and taxonomic classification.</title>
        <authorList>
            <person name="Goeker M."/>
        </authorList>
    </citation>
    <scope>NUCLEOTIDE SEQUENCE [LARGE SCALE GENOMIC DNA]</scope>
    <source>
        <strain evidence="2 3">DSM 27513</strain>
    </source>
</reference>
<feature type="transmembrane region" description="Helical" evidence="1">
    <location>
        <begin position="108"/>
        <end position="128"/>
    </location>
</feature>
<proteinExistence type="predicted"/>
<protein>
    <submittedName>
        <fullName evidence="2">Membrane protein YqgA involved in biofilm formation</fullName>
    </submittedName>
</protein>
<keyword evidence="3" id="KW-1185">Reference proteome</keyword>
<name>A0ABS2PMQ3_9STRE</name>
<dbReference type="Proteomes" id="UP000809081">
    <property type="component" value="Unassembled WGS sequence"/>
</dbReference>
<evidence type="ECO:0000313" key="2">
    <source>
        <dbReference type="EMBL" id="MBM7636705.1"/>
    </source>
</evidence>
<feature type="transmembrane region" description="Helical" evidence="1">
    <location>
        <begin position="192"/>
        <end position="215"/>
    </location>
</feature>
<dbReference type="PANTHER" id="PTHR36111">
    <property type="entry name" value="INNER MEMBRANE PROTEIN-RELATED"/>
    <property type="match status" value="1"/>
</dbReference>
<sequence length="237" mass="24437">MIGLGTLINTLAILAGGILGSLFGHVIKPRVQEGLLKASGLAVLFIGIAGAMPGLLSLNNQTLTSGNSMLIVISLTLGTLIGEVLNIEQAFENLGEWLKEKTGNAKDSQFITAFVTASLTVCIGAMAIVGAINDGILGDYTILATKSVLDFIIILVMASSLGKGATFSALPVLLFEGAITVLAKLIQPLMTTAALANISLIGSLLIFCVGVNLIWGKKISVANMLPAILIAVLASYT</sequence>
<feature type="transmembrane region" description="Helical" evidence="1">
    <location>
        <begin position="6"/>
        <end position="27"/>
    </location>
</feature>
<gene>
    <name evidence="2" type="ORF">JOC31_001529</name>
</gene>
<feature type="transmembrane region" description="Helical" evidence="1">
    <location>
        <begin position="68"/>
        <end position="87"/>
    </location>
</feature>
<evidence type="ECO:0000256" key="1">
    <source>
        <dbReference type="SAM" id="Phobius"/>
    </source>
</evidence>
<dbReference type="EMBL" id="JAFBEI010000032">
    <property type="protein sequence ID" value="MBM7636705.1"/>
    <property type="molecule type" value="Genomic_DNA"/>
</dbReference>
<dbReference type="Pfam" id="PF04474">
    <property type="entry name" value="DUF554"/>
    <property type="match status" value="1"/>
</dbReference>
<keyword evidence="1" id="KW-1133">Transmembrane helix</keyword>